<reference evidence="2" key="1">
    <citation type="submission" date="2021-01" db="EMBL/GenBank/DDBJ databases">
        <authorList>
            <consortium name="Genoscope - CEA"/>
            <person name="William W."/>
        </authorList>
    </citation>
    <scope>NUCLEOTIDE SEQUENCE</scope>
</reference>
<gene>
    <name evidence="2" type="ORF">POCTA_138.1.T1640001</name>
</gene>
<dbReference type="EMBL" id="CAJJDP010000167">
    <property type="protein sequence ID" value="CAD8213818.1"/>
    <property type="molecule type" value="Genomic_DNA"/>
</dbReference>
<name>A0A8S1YK11_PAROT</name>
<keyword evidence="3" id="KW-1185">Reference proteome</keyword>
<comment type="caution">
    <text evidence="2">The sequence shown here is derived from an EMBL/GenBank/DDBJ whole genome shotgun (WGS) entry which is preliminary data.</text>
</comment>
<evidence type="ECO:0000313" key="3">
    <source>
        <dbReference type="Proteomes" id="UP000683925"/>
    </source>
</evidence>
<dbReference type="Pfam" id="PF07534">
    <property type="entry name" value="TLD"/>
    <property type="match status" value="1"/>
</dbReference>
<sequence length="161" mass="18798">MIFGFDYSLYYKKNQKKQQKNRNQFIQEVEMDQTKINFGTDAMLSSQSGYIFGGYSPCQWQQNLGSYVQDDTLSSFLFSQTHGQIYPLRQDRKYSIYSSSGYGPTFGNGHDIYIASDFKDGYSNLGYAYQWDQYQNQKSSHLFGQDKPNITECEIYELKLI</sequence>
<organism evidence="2 3">
    <name type="scientific">Paramecium octaurelia</name>
    <dbReference type="NCBI Taxonomy" id="43137"/>
    <lineage>
        <taxon>Eukaryota</taxon>
        <taxon>Sar</taxon>
        <taxon>Alveolata</taxon>
        <taxon>Ciliophora</taxon>
        <taxon>Intramacronucleata</taxon>
        <taxon>Oligohymenophorea</taxon>
        <taxon>Peniculida</taxon>
        <taxon>Parameciidae</taxon>
        <taxon>Paramecium</taxon>
    </lineage>
</organism>
<protein>
    <recommendedName>
        <fullName evidence="1">TLDc domain-containing protein</fullName>
    </recommendedName>
</protein>
<dbReference type="Proteomes" id="UP000683925">
    <property type="component" value="Unassembled WGS sequence"/>
</dbReference>
<evidence type="ECO:0000259" key="1">
    <source>
        <dbReference type="Pfam" id="PF07534"/>
    </source>
</evidence>
<evidence type="ECO:0000313" key="2">
    <source>
        <dbReference type="EMBL" id="CAD8213818.1"/>
    </source>
</evidence>
<dbReference type="OMA" id="ITECEIY"/>
<feature type="domain" description="TLDc" evidence="1">
    <location>
        <begin position="43"/>
        <end position="158"/>
    </location>
</feature>
<proteinExistence type="predicted"/>
<accession>A0A8S1YK11</accession>
<dbReference type="InterPro" id="IPR006571">
    <property type="entry name" value="TLDc_dom"/>
</dbReference>
<dbReference type="OrthoDB" id="10001977at2759"/>
<dbReference type="AlphaFoldDB" id="A0A8S1YK11"/>